<feature type="transmembrane region" description="Helical" evidence="1">
    <location>
        <begin position="252"/>
        <end position="271"/>
    </location>
</feature>
<protein>
    <submittedName>
        <fullName evidence="3">Acyltransferase</fullName>
        <ecNumber evidence="3">2.3.-.-</ecNumber>
    </submittedName>
</protein>
<keyword evidence="3" id="KW-0808">Transferase</keyword>
<dbReference type="EC" id="2.3.-.-" evidence="3"/>
<dbReference type="RefSeq" id="WP_407339087.1">
    <property type="nucleotide sequence ID" value="NZ_CP136862.1"/>
</dbReference>
<evidence type="ECO:0000256" key="1">
    <source>
        <dbReference type="SAM" id="Phobius"/>
    </source>
</evidence>
<sequence>MANALSSETQRIYANRPAQKIAADPKLRLHILDSIRGWAAIDVLIFHVCHEVFANKLPEFGRYWISLCDGGFAVAIFFVLSGEALSHAYFVRNDVEPVRKLAIKRYVRLTIPIFASCLIVFLLMKANLVYSHEAAVVVDRPDWLGRFLPFEPSVGHLLSYSLIGVYFQHTTETSYNPVLWSMSVELFGSVLVFLTLFVTRNRTQRWVIFALLTPFMVLFAPFFVCFIFGMVFGELRVAGTFKRLAARPAANVLSVVALIGVAAGLTIVPFVGLAHFAVAQRLSIGAAVFLFAIYSSNWLQSLFDNRLSHVLGELSFPIYLVHVPIIVSLESFLILRLFPDGIVTRAPAYFIMLVSLAASLLAARAFVHVERFAIRASNAFFTFIDRL</sequence>
<dbReference type="PANTHER" id="PTHR23028">
    <property type="entry name" value="ACETYLTRANSFERASE"/>
    <property type="match status" value="1"/>
</dbReference>
<feature type="transmembrane region" description="Helical" evidence="1">
    <location>
        <begin position="278"/>
        <end position="296"/>
    </location>
</feature>
<feature type="transmembrane region" description="Helical" evidence="1">
    <location>
        <begin position="347"/>
        <end position="367"/>
    </location>
</feature>
<keyword evidence="3" id="KW-0012">Acyltransferase</keyword>
<dbReference type="PANTHER" id="PTHR23028:SF134">
    <property type="entry name" value="PUTATIVE (AFU_ORTHOLOGUE AFUA_4G08520)-RELATED"/>
    <property type="match status" value="1"/>
</dbReference>
<keyword evidence="1" id="KW-0812">Transmembrane</keyword>
<feature type="transmembrane region" description="Helical" evidence="1">
    <location>
        <begin position="63"/>
        <end position="85"/>
    </location>
</feature>
<evidence type="ECO:0000313" key="3">
    <source>
        <dbReference type="EMBL" id="WOJ89642.1"/>
    </source>
</evidence>
<gene>
    <name evidence="3" type="ORF">RZS28_17955</name>
</gene>
<dbReference type="InterPro" id="IPR002656">
    <property type="entry name" value="Acyl_transf_3_dom"/>
</dbReference>
<dbReference type="Proteomes" id="UP001626536">
    <property type="component" value="Chromosome"/>
</dbReference>
<dbReference type="Pfam" id="PF01757">
    <property type="entry name" value="Acyl_transf_3"/>
    <property type="match status" value="1"/>
</dbReference>
<dbReference type="EMBL" id="CP136862">
    <property type="protein sequence ID" value="WOJ89642.1"/>
    <property type="molecule type" value="Genomic_DNA"/>
</dbReference>
<feature type="transmembrane region" description="Helical" evidence="1">
    <location>
        <begin position="316"/>
        <end position="335"/>
    </location>
</feature>
<keyword evidence="1" id="KW-0472">Membrane</keyword>
<proteinExistence type="predicted"/>
<name>A0ABZ0HS85_9HYPH</name>
<accession>A0ABZ0HS85</accession>
<keyword evidence="1" id="KW-1133">Transmembrane helix</keyword>
<feature type="transmembrane region" description="Helical" evidence="1">
    <location>
        <begin position="206"/>
        <end position="232"/>
    </location>
</feature>
<reference evidence="3 4" key="1">
    <citation type="submission" date="2023-10" db="EMBL/GenBank/DDBJ databases">
        <title>Novel methanotroph of the genus Methylocapsa from a subarctic wetland.</title>
        <authorList>
            <person name="Belova S.E."/>
            <person name="Oshkin I.Y."/>
            <person name="Miroshnikov K."/>
            <person name="Dedysh S.N."/>
        </authorList>
    </citation>
    <scope>NUCLEOTIDE SEQUENCE [LARGE SCALE GENOMIC DNA]</scope>
    <source>
        <strain evidence="3 4">RX1</strain>
    </source>
</reference>
<evidence type="ECO:0000313" key="4">
    <source>
        <dbReference type="Proteomes" id="UP001626536"/>
    </source>
</evidence>
<organism evidence="3 4">
    <name type="scientific">Methylocapsa polymorpha</name>
    <dbReference type="NCBI Taxonomy" id="3080828"/>
    <lineage>
        <taxon>Bacteria</taxon>
        <taxon>Pseudomonadati</taxon>
        <taxon>Pseudomonadota</taxon>
        <taxon>Alphaproteobacteria</taxon>
        <taxon>Hyphomicrobiales</taxon>
        <taxon>Beijerinckiaceae</taxon>
        <taxon>Methylocapsa</taxon>
    </lineage>
</organism>
<feature type="domain" description="Acyltransferase 3" evidence="2">
    <location>
        <begin position="31"/>
        <end position="363"/>
    </location>
</feature>
<keyword evidence="4" id="KW-1185">Reference proteome</keyword>
<dbReference type="InterPro" id="IPR050879">
    <property type="entry name" value="Acyltransferase_3"/>
</dbReference>
<feature type="transmembrane region" description="Helical" evidence="1">
    <location>
        <begin position="106"/>
        <end position="124"/>
    </location>
</feature>
<dbReference type="GO" id="GO:0016746">
    <property type="term" value="F:acyltransferase activity"/>
    <property type="evidence" value="ECO:0007669"/>
    <property type="project" value="UniProtKB-KW"/>
</dbReference>
<feature type="transmembrane region" description="Helical" evidence="1">
    <location>
        <begin position="178"/>
        <end position="199"/>
    </location>
</feature>
<evidence type="ECO:0000259" key="2">
    <source>
        <dbReference type="Pfam" id="PF01757"/>
    </source>
</evidence>